<name>A0A1G1TK44_9BACT</name>
<proteinExistence type="predicted"/>
<keyword evidence="3" id="KW-1185">Reference proteome</keyword>
<feature type="region of interest" description="Disordered" evidence="1">
    <location>
        <begin position="104"/>
        <end position="126"/>
    </location>
</feature>
<evidence type="ECO:0000313" key="2">
    <source>
        <dbReference type="EMBL" id="OGX91240.1"/>
    </source>
</evidence>
<feature type="non-terminal residue" evidence="2">
    <location>
        <position position="126"/>
    </location>
</feature>
<comment type="caution">
    <text evidence="2">The sequence shown here is derived from an EMBL/GenBank/DDBJ whole genome shotgun (WGS) entry which is preliminary data.</text>
</comment>
<gene>
    <name evidence="2" type="ORF">BEN49_05375</name>
</gene>
<dbReference type="EMBL" id="MDZA01000077">
    <property type="protein sequence ID" value="OGX91240.1"/>
    <property type="molecule type" value="Genomic_DNA"/>
</dbReference>
<dbReference type="OrthoDB" id="980645at2"/>
<protein>
    <submittedName>
        <fullName evidence="2">Uncharacterized protein</fullName>
    </submittedName>
</protein>
<evidence type="ECO:0000313" key="3">
    <source>
        <dbReference type="Proteomes" id="UP000177506"/>
    </source>
</evidence>
<organism evidence="2 3">
    <name type="scientific">Hymenobacter coccineus</name>
    <dbReference type="NCBI Taxonomy" id="1908235"/>
    <lineage>
        <taxon>Bacteria</taxon>
        <taxon>Pseudomonadati</taxon>
        <taxon>Bacteroidota</taxon>
        <taxon>Cytophagia</taxon>
        <taxon>Cytophagales</taxon>
        <taxon>Hymenobacteraceae</taxon>
        <taxon>Hymenobacter</taxon>
    </lineage>
</organism>
<dbReference type="Proteomes" id="UP000177506">
    <property type="component" value="Unassembled WGS sequence"/>
</dbReference>
<reference evidence="2 3" key="1">
    <citation type="submission" date="2016-08" db="EMBL/GenBank/DDBJ databases">
        <title>Hymenobacter coccineus sp. nov., Hymenobacter lapidarius sp. nov. and Hymenobacter glacialis sp. nov., isolated from Antarctic soil.</title>
        <authorList>
            <person name="Sedlacek I."/>
            <person name="Kralova S."/>
            <person name="Kyrova K."/>
            <person name="Maslanova I."/>
            <person name="Stankova E."/>
            <person name="Vrbovska V."/>
            <person name="Nemec M."/>
            <person name="Bartak M."/>
            <person name="Svec P."/>
            <person name="Busse H.-J."/>
            <person name="Pantucek R."/>
        </authorList>
    </citation>
    <scope>NUCLEOTIDE SEQUENCE [LARGE SCALE GENOMIC DNA]</scope>
    <source>
        <strain evidence="2 3">CCM 8649</strain>
    </source>
</reference>
<sequence length="126" mass="14031">MKAFFAYFLVALVLLQTFSRELLVVDFALNRATITARFCVNKARPQLHCDGKCYFAKRLKQQEDREAKAPNALKEKLEMLPSAFRALVPVAPVRWASAPAGHAAYRPAGAPARAPLGRVPPAPWRK</sequence>
<dbReference type="RefSeq" id="WP_070742147.1">
    <property type="nucleotide sequence ID" value="NZ_MDZA01000077.1"/>
</dbReference>
<dbReference type="AlphaFoldDB" id="A0A1G1TK44"/>
<feature type="compositionally biased region" description="Low complexity" evidence="1">
    <location>
        <begin position="104"/>
        <end position="117"/>
    </location>
</feature>
<accession>A0A1G1TK44</accession>
<evidence type="ECO:0000256" key="1">
    <source>
        <dbReference type="SAM" id="MobiDB-lite"/>
    </source>
</evidence>